<reference evidence="2 3" key="1">
    <citation type="journal article" date="2018" name="Microbiome">
        <title>Fine metagenomic profile of the Mediterranean stratified and mixed water columns revealed by assembly and recruitment.</title>
        <authorList>
            <person name="Haro-Moreno J.M."/>
            <person name="Lopez-Perez M."/>
            <person name="De La Torre J.R."/>
            <person name="Picazo A."/>
            <person name="Camacho A."/>
            <person name="Rodriguez-Valera F."/>
        </authorList>
    </citation>
    <scope>NUCLEOTIDE SEQUENCE [LARGE SCALE GENOMIC DNA]</scope>
    <source>
        <strain evidence="2">MED-G50</strain>
    </source>
</reference>
<dbReference type="Proteomes" id="UP000252289">
    <property type="component" value="Unassembled WGS sequence"/>
</dbReference>
<accession>A0A368EEF9</accession>
<protein>
    <submittedName>
        <fullName evidence="2">ASCH domain-containing protein</fullName>
    </submittedName>
</protein>
<evidence type="ECO:0000313" key="2">
    <source>
        <dbReference type="EMBL" id="RCL82254.1"/>
    </source>
</evidence>
<dbReference type="SUPFAM" id="SSF88697">
    <property type="entry name" value="PUA domain-like"/>
    <property type="match status" value="1"/>
</dbReference>
<sequence>MRSFLSRVFSIIGGNDIAIRPDEKAIDRFWHEANAALPDLGADHQVRWIGLDEETTLEIIAYIRSGEKSATYTVPWINANYGWPDGSHGLPIILLRFDGLPALMVETTDVIKINFGDIGSDLSGLDGPPVRDIKVWRNLHTMYWNEILGRFGRECSPDMPVLVEKFKPVFPL</sequence>
<dbReference type="InterPro" id="IPR007374">
    <property type="entry name" value="ASCH_domain"/>
</dbReference>
<dbReference type="InterPro" id="IPR015947">
    <property type="entry name" value="PUA-like_sf"/>
</dbReference>
<comment type="caution">
    <text evidence="2">The sequence shown here is derived from an EMBL/GenBank/DDBJ whole genome shotgun (WGS) entry which is preliminary data.</text>
</comment>
<evidence type="ECO:0000259" key="1">
    <source>
        <dbReference type="Pfam" id="PF04266"/>
    </source>
</evidence>
<proteinExistence type="predicted"/>
<dbReference type="AlphaFoldDB" id="A0A368EEF9"/>
<organism evidence="2 3">
    <name type="scientific">PS1 clade bacterium</name>
    <dbReference type="NCBI Taxonomy" id="2175152"/>
    <lineage>
        <taxon>Bacteria</taxon>
        <taxon>Pseudomonadati</taxon>
        <taxon>Pseudomonadota</taxon>
        <taxon>Alphaproteobacteria</taxon>
        <taxon>PS1 clade</taxon>
    </lineage>
</organism>
<feature type="domain" description="ASCH" evidence="1">
    <location>
        <begin position="62"/>
        <end position="170"/>
    </location>
</feature>
<dbReference type="EMBL" id="QOQK01000050">
    <property type="protein sequence ID" value="RCL82254.1"/>
    <property type="molecule type" value="Genomic_DNA"/>
</dbReference>
<gene>
    <name evidence="2" type="ORF">DBW64_06735</name>
</gene>
<dbReference type="Gene3D" id="3.10.400.10">
    <property type="entry name" value="Sulfate adenylyltransferase"/>
    <property type="match status" value="1"/>
</dbReference>
<name>A0A368EEF9_9PROT</name>
<dbReference type="Pfam" id="PF04266">
    <property type="entry name" value="ASCH"/>
    <property type="match status" value="1"/>
</dbReference>
<evidence type="ECO:0000313" key="3">
    <source>
        <dbReference type="Proteomes" id="UP000252289"/>
    </source>
</evidence>